<dbReference type="Proteomes" id="UP001481677">
    <property type="component" value="Unassembled WGS sequence"/>
</dbReference>
<reference evidence="2" key="2">
    <citation type="submission" date="2019-08" db="EMBL/GenBank/DDBJ databases">
        <authorList>
            <person name="Im W.-T."/>
        </authorList>
    </citation>
    <scope>NUCLEOTIDE SEQUENCE</scope>
    <source>
        <strain evidence="2">NF 2-5-3</strain>
    </source>
</reference>
<dbReference type="Gene3D" id="1.20.910.10">
    <property type="entry name" value="Heme oxygenase-like"/>
    <property type="match status" value="1"/>
</dbReference>
<evidence type="ECO:0000313" key="1">
    <source>
        <dbReference type="EMBL" id="MEM5339934.1"/>
    </source>
</evidence>
<dbReference type="RefSeq" id="WP_147236354.1">
    <property type="nucleotide sequence ID" value="NZ_JAZHFZ010000019.1"/>
</dbReference>
<keyword evidence="4" id="KW-1185">Reference proteome</keyword>
<gene>
    <name evidence="2" type="ORF">FRZ40_28665</name>
    <name evidence="1" type="ORF">V4C56_09860</name>
</gene>
<name>A0A5C6VHU4_9BURK</name>
<sequence length="225" mass="24470">MPSPLSTSNLDVLAALRSATGSRHALIDSAMPLSADAPTLHDYRLHLQLIAAWLAPLERWLARFDDGPQHALPFVARMPLIESDLADPSLRVRNDTFDTVGDDTTPSDAGDAAYRWGACYVIEGSQLGGTVLYRRLREMLAPHPLRYLSGDMSGDMSGDGVPPGPRWKVFLDAMRRDVHAPRDIARACDGARDAFDRLLALIPATQTVDINADSGAQKALGELRS</sequence>
<dbReference type="CDD" id="cd19166">
    <property type="entry name" value="HemeO-bac"/>
    <property type="match status" value="1"/>
</dbReference>
<dbReference type="SUPFAM" id="SSF48613">
    <property type="entry name" value="Heme oxygenase-like"/>
    <property type="match status" value="1"/>
</dbReference>
<comment type="caution">
    <text evidence="2">The sequence shown here is derived from an EMBL/GenBank/DDBJ whole genome shotgun (WGS) entry which is preliminary data.</text>
</comment>
<dbReference type="EMBL" id="JAZHGA010000005">
    <property type="protein sequence ID" value="MEM5339934.1"/>
    <property type="molecule type" value="Genomic_DNA"/>
</dbReference>
<reference evidence="1 4" key="3">
    <citation type="submission" date="2024-01" db="EMBL/GenBank/DDBJ databases">
        <title>The diversity of rhizobia nodulating Mimosa spp. in eleven states of Brazil covering several biomes is determined by host plant, location, and edaphic factors.</title>
        <authorList>
            <person name="Rouws L."/>
            <person name="Barauna A."/>
            <person name="Beukes C."/>
            <person name="De Faria S.M."/>
            <person name="Gross E."/>
            <person name="Dos Reis Junior F.B."/>
            <person name="Simon M."/>
            <person name="Maluk M."/>
            <person name="Odee D.W."/>
            <person name="Kenicer G."/>
            <person name="Young J.P.W."/>
            <person name="Reis V.M."/>
            <person name="Zilli J."/>
            <person name="James E.K."/>
        </authorList>
    </citation>
    <scope>NUCLEOTIDE SEQUENCE [LARGE SCALE GENOMIC DNA]</scope>
    <source>
        <strain evidence="1 4">JPY530</strain>
    </source>
</reference>
<reference evidence="2 3" key="1">
    <citation type="journal article" date="2018" name="Int. J. Syst. Evol. Microbiol.">
        <title>Paraburkholderia azotifigens sp. nov., a nitrogen-fixing bacterium isolated from paddy soil.</title>
        <authorList>
            <person name="Choi G.M."/>
            <person name="Im W.T."/>
        </authorList>
    </citation>
    <scope>NUCLEOTIDE SEQUENCE [LARGE SCALE GENOMIC DNA]</scope>
    <source>
        <strain evidence="2 3">NF 2-5-3</strain>
    </source>
</reference>
<dbReference type="AlphaFoldDB" id="A0A5C6VHU4"/>
<protein>
    <submittedName>
        <fullName evidence="2">Biliverdin-producing heme oxygenase</fullName>
    </submittedName>
</protein>
<organism evidence="2 3">
    <name type="scientific">Paraburkholderia azotifigens</name>
    <dbReference type="NCBI Taxonomy" id="2057004"/>
    <lineage>
        <taxon>Bacteria</taxon>
        <taxon>Pseudomonadati</taxon>
        <taxon>Pseudomonadota</taxon>
        <taxon>Betaproteobacteria</taxon>
        <taxon>Burkholderiales</taxon>
        <taxon>Burkholderiaceae</taxon>
        <taxon>Paraburkholderia</taxon>
    </lineage>
</organism>
<proteinExistence type="predicted"/>
<dbReference type="EMBL" id="VOQS01000003">
    <property type="protein sequence ID" value="TXC84264.1"/>
    <property type="molecule type" value="Genomic_DNA"/>
</dbReference>
<evidence type="ECO:0000313" key="4">
    <source>
        <dbReference type="Proteomes" id="UP001481677"/>
    </source>
</evidence>
<dbReference type="Proteomes" id="UP000321776">
    <property type="component" value="Unassembled WGS sequence"/>
</dbReference>
<evidence type="ECO:0000313" key="3">
    <source>
        <dbReference type="Proteomes" id="UP000321776"/>
    </source>
</evidence>
<dbReference type="InterPro" id="IPR016084">
    <property type="entry name" value="Haem_Oase-like_multi-hlx"/>
</dbReference>
<accession>A0A5C6VHU4</accession>
<evidence type="ECO:0000313" key="2">
    <source>
        <dbReference type="EMBL" id="TXC84264.1"/>
    </source>
</evidence>